<evidence type="ECO:0000256" key="1">
    <source>
        <dbReference type="SAM" id="MobiDB-lite"/>
    </source>
</evidence>
<dbReference type="AlphaFoldDB" id="W1P805"/>
<organism evidence="2 3">
    <name type="scientific">Amborella trichopoda</name>
    <dbReference type="NCBI Taxonomy" id="13333"/>
    <lineage>
        <taxon>Eukaryota</taxon>
        <taxon>Viridiplantae</taxon>
        <taxon>Streptophyta</taxon>
        <taxon>Embryophyta</taxon>
        <taxon>Tracheophyta</taxon>
        <taxon>Spermatophyta</taxon>
        <taxon>Magnoliopsida</taxon>
        <taxon>Amborellales</taxon>
        <taxon>Amborellaceae</taxon>
        <taxon>Amborella</taxon>
    </lineage>
</organism>
<name>W1P805_AMBTC</name>
<dbReference type="Gramene" id="ERN06017">
    <property type="protein sequence ID" value="ERN06017"/>
    <property type="gene ID" value="AMTR_s00142p00024020"/>
</dbReference>
<reference evidence="3" key="1">
    <citation type="journal article" date="2013" name="Science">
        <title>The Amborella genome and the evolution of flowering plants.</title>
        <authorList>
            <consortium name="Amborella Genome Project"/>
        </authorList>
    </citation>
    <scope>NUCLEOTIDE SEQUENCE [LARGE SCALE GENOMIC DNA]</scope>
</reference>
<dbReference type="HOGENOM" id="CLU_2174412_0_0_1"/>
<protein>
    <submittedName>
        <fullName evidence="2">Uncharacterized protein</fullName>
    </submittedName>
</protein>
<dbReference type="EMBL" id="KI393933">
    <property type="protein sequence ID" value="ERN06017.1"/>
    <property type="molecule type" value="Genomic_DNA"/>
</dbReference>
<dbReference type="Proteomes" id="UP000017836">
    <property type="component" value="Unassembled WGS sequence"/>
</dbReference>
<keyword evidence="3" id="KW-1185">Reference proteome</keyword>
<feature type="region of interest" description="Disordered" evidence="1">
    <location>
        <begin position="65"/>
        <end position="97"/>
    </location>
</feature>
<evidence type="ECO:0000313" key="2">
    <source>
        <dbReference type="EMBL" id="ERN06017.1"/>
    </source>
</evidence>
<sequence>MTGTINYLKHHLTKIQGDVQPCGKVPVAVKEQIWKAMEVAKGKQVRKERIFEEIGRGYYSFYVGRPSTTSQPCPDPDRDPEADPEPDLDSLDLAPVCPNINRRNSKVLGE</sequence>
<proteinExistence type="predicted"/>
<evidence type="ECO:0000313" key="3">
    <source>
        <dbReference type="Proteomes" id="UP000017836"/>
    </source>
</evidence>
<accession>W1P805</accession>
<gene>
    <name evidence="2" type="ORF">AMTR_s00142p00024020</name>
</gene>